<dbReference type="PANTHER" id="PTHR30136">
    <property type="entry name" value="HELIX-TURN-HELIX TRANSCRIPTIONAL REGULATOR, ICLR FAMILY"/>
    <property type="match status" value="1"/>
</dbReference>
<dbReference type="GO" id="GO:0045892">
    <property type="term" value="P:negative regulation of DNA-templated transcription"/>
    <property type="evidence" value="ECO:0007669"/>
    <property type="project" value="TreeGrafter"/>
</dbReference>
<accession>A0A7D4I6N6</accession>
<dbReference type="InterPro" id="IPR036390">
    <property type="entry name" value="WH_DNA-bd_sf"/>
</dbReference>
<evidence type="ECO:0000256" key="3">
    <source>
        <dbReference type="ARBA" id="ARBA00023163"/>
    </source>
</evidence>
<protein>
    <submittedName>
        <fullName evidence="6">IclR family transcriptional regulator</fullName>
    </submittedName>
</protein>
<dbReference type="Pfam" id="PF01614">
    <property type="entry name" value="IclR_C"/>
    <property type="match status" value="1"/>
</dbReference>
<dbReference type="AlphaFoldDB" id="A0A7D4I6N6"/>
<evidence type="ECO:0000259" key="5">
    <source>
        <dbReference type="PROSITE" id="PS51078"/>
    </source>
</evidence>
<dbReference type="InterPro" id="IPR050707">
    <property type="entry name" value="HTH_MetabolicPath_Reg"/>
</dbReference>
<dbReference type="Pfam" id="PF09339">
    <property type="entry name" value="HTH_IclR"/>
    <property type="match status" value="1"/>
</dbReference>
<dbReference type="InterPro" id="IPR014757">
    <property type="entry name" value="Tscrpt_reg_IclR_C"/>
</dbReference>
<dbReference type="InterPro" id="IPR029016">
    <property type="entry name" value="GAF-like_dom_sf"/>
</dbReference>
<dbReference type="SUPFAM" id="SSF55781">
    <property type="entry name" value="GAF domain-like"/>
    <property type="match status" value="1"/>
</dbReference>
<keyword evidence="3" id="KW-0804">Transcription</keyword>
<name>A0A7D4I6N6_9BURK</name>
<dbReference type="SMART" id="SM00346">
    <property type="entry name" value="HTH_ICLR"/>
    <property type="match status" value="1"/>
</dbReference>
<proteinExistence type="predicted"/>
<organism evidence="6 7">
    <name type="scientific">Achromobacter pestifer</name>
    <dbReference type="NCBI Taxonomy" id="1353889"/>
    <lineage>
        <taxon>Bacteria</taxon>
        <taxon>Pseudomonadati</taxon>
        <taxon>Pseudomonadota</taxon>
        <taxon>Betaproteobacteria</taxon>
        <taxon>Burkholderiales</taxon>
        <taxon>Alcaligenaceae</taxon>
        <taxon>Achromobacter</taxon>
    </lineage>
</organism>
<dbReference type="KEGG" id="apes:FOC84_07715"/>
<reference evidence="6 7" key="1">
    <citation type="submission" date="2020-05" db="EMBL/GenBank/DDBJ databases">
        <title>FDA dAtabase for Regulatory Grade micrObial Sequences (FDA-ARGOS): Supporting development and validation of Infectious Disease Dx tests.</title>
        <authorList>
            <person name="Sproer C."/>
            <person name="Gronow S."/>
            <person name="Severitt S."/>
            <person name="Schroder I."/>
            <person name="Tallon L."/>
            <person name="Sadzewicz L."/>
            <person name="Zhao X."/>
            <person name="Vavikolanu K."/>
            <person name="Mehta A."/>
            <person name="Aluvathingal J."/>
            <person name="Nadendla S."/>
            <person name="Myers T."/>
            <person name="Yan Y."/>
            <person name="Sichtig H."/>
        </authorList>
    </citation>
    <scope>NUCLEOTIDE SEQUENCE [LARGE SCALE GENOMIC DNA]</scope>
    <source>
        <strain evidence="6 7">FDAARGOS_790</strain>
    </source>
</reference>
<dbReference type="Gene3D" id="1.10.10.10">
    <property type="entry name" value="Winged helix-like DNA-binding domain superfamily/Winged helix DNA-binding domain"/>
    <property type="match status" value="1"/>
</dbReference>
<keyword evidence="7" id="KW-1185">Reference proteome</keyword>
<gene>
    <name evidence="6" type="ORF">FOC84_07715</name>
</gene>
<evidence type="ECO:0000256" key="1">
    <source>
        <dbReference type="ARBA" id="ARBA00023015"/>
    </source>
</evidence>
<feature type="domain" description="HTH iclR-type" evidence="4">
    <location>
        <begin position="15"/>
        <end position="78"/>
    </location>
</feature>
<dbReference type="GO" id="GO:0003700">
    <property type="term" value="F:DNA-binding transcription factor activity"/>
    <property type="evidence" value="ECO:0007669"/>
    <property type="project" value="TreeGrafter"/>
</dbReference>
<dbReference type="InterPro" id="IPR036388">
    <property type="entry name" value="WH-like_DNA-bd_sf"/>
</dbReference>
<dbReference type="PANTHER" id="PTHR30136:SF39">
    <property type="entry name" value="TRANSCRIPTIONAL REGULATORY PROTEIN"/>
    <property type="match status" value="1"/>
</dbReference>
<evidence type="ECO:0000313" key="7">
    <source>
        <dbReference type="Proteomes" id="UP000500970"/>
    </source>
</evidence>
<dbReference type="GO" id="GO:0003677">
    <property type="term" value="F:DNA binding"/>
    <property type="evidence" value="ECO:0007669"/>
    <property type="project" value="UniProtKB-KW"/>
</dbReference>
<dbReference type="Proteomes" id="UP000500970">
    <property type="component" value="Chromosome"/>
</dbReference>
<dbReference type="Gene3D" id="3.30.450.40">
    <property type="match status" value="1"/>
</dbReference>
<dbReference type="PROSITE" id="PS51078">
    <property type="entry name" value="ICLR_ED"/>
    <property type="match status" value="1"/>
</dbReference>
<dbReference type="EMBL" id="CP053985">
    <property type="protein sequence ID" value="QKH34842.1"/>
    <property type="molecule type" value="Genomic_DNA"/>
</dbReference>
<evidence type="ECO:0000259" key="4">
    <source>
        <dbReference type="PROSITE" id="PS51077"/>
    </source>
</evidence>
<keyword evidence="2" id="KW-0238">DNA-binding</keyword>
<keyword evidence="1" id="KW-0805">Transcription regulation</keyword>
<evidence type="ECO:0000256" key="2">
    <source>
        <dbReference type="ARBA" id="ARBA00023125"/>
    </source>
</evidence>
<dbReference type="SUPFAM" id="SSF46785">
    <property type="entry name" value="Winged helix' DNA-binding domain"/>
    <property type="match status" value="1"/>
</dbReference>
<feature type="domain" description="IclR-ED" evidence="5">
    <location>
        <begin position="79"/>
        <end position="263"/>
    </location>
</feature>
<evidence type="ECO:0000313" key="6">
    <source>
        <dbReference type="EMBL" id="QKH34842.1"/>
    </source>
</evidence>
<sequence>MPKPAATDRESNSGTQALRRAMALLRLITTHNRTGLRLTDLHRMSEIEKPTVHRILQGLLGEGMLRQDVNSKRYFLGAAMYEMGLAAAPRLAVRDVCHPYLRILAEQTGDTVFLIERSKFDGVCMDRAEGSFPIKALVLDVGRRRPLTVGGGSLAILSALSEPEVQRICAINDARSKERFPRYSAEELQQDLIDARTRGYVIKDALEIPGVRTVAVPIRQTDGTPAGAISVTAIAARLDHNRSALIAGYISDAVAQIEAELSGRGTPA</sequence>
<dbReference type="InterPro" id="IPR005471">
    <property type="entry name" value="Tscrpt_reg_IclR_N"/>
</dbReference>
<dbReference type="PROSITE" id="PS51077">
    <property type="entry name" value="HTH_ICLR"/>
    <property type="match status" value="1"/>
</dbReference>